<dbReference type="Gene3D" id="1.10.238.10">
    <property type="entry name" value="EF-hand"/>
    <property type="match status" value="1"/>
</dbReference>
<reference evidence="1 2" key="1">
    <citation type="submission" date="2012-05" db="EMBL/GenBank/DDBJ databases">
        <title>Recombination and specialization in a pathogen metapopulation.</title>
        <authorList>
            <person name="Gardiner A."/>
            <person name="Kemen E."/>
            <person name="Schultz-Larsen T."/>
            <person name="MacLean D."/>
            <person name="Van Oosterhout C."/>
            <person name="Jones J.D.G."/>
        </authorList>
    </citation>
    <scope>NUCLEOTIDE SEQUENCE [LARGE SCALE GENOMIC DNA]</scope>
    <source>
        <strain evidence="1 2">Ac Nc2</strain>
    </source>
</reference>
<evidence type="ECO:0000313" key="1">
    <source>
        <dbReference type="EMBL" id="CCI39699.1"/>
    </source>
</evidence>
<dbReference type="SUPFAM" id="SSF47473">
    <property type="entry name" value="EF-hand"/>
    <property type="match status" value="1"/>
</dbReference>
<dbReference type="InParanoid" id="A0A024FYM9"/>
<evidence type="ECO:0008006" key="3">
    <source>
        <dbReference type="Google" id="ProtNLM"/>
    </source>
</evidence>
<dbReference type="Gene3D" id="1.20.890.10">
    <property type="entry name" value="cAMP-dependent protein kinase regulatory subunit, dimerization-anchoring domain"/>
    <property type="match status" value="1"/>
</dbReference>
<name>A0A024FYM9_9STRA</name>
<comment type="caution">
    <text evidence="1">The sequence shown here is derived from an EMBL/GenBank/DDBJ whole genome shotgun (WGS) entry which is preliminary data.</text>
</comment>
<accession>A0A024FYM9</accession>
<keyword evidence="2" id="KW-1185">Reference proteome</keyword>
<gene>
    <name evidence="1" type="ORF">BN9_004820</name>
</gene>
<dbReference type="OrthoDB" id="252964at2759"/>
<organism evidence="1 2">
    <name type="scientific">Albugo candida</name>
    <dbReference type="NCBI Taxonomy" id="65357"/>
    <lineage>
        <taxon>Eukaryota</taxon>
        <taxon>Sar</taxon>
        <taxon>Stramenopiles</taxon>
        <taxon>Oomycota</taxon>
        <taxon>Peronosporomycetes</taxon>
        <taxon>Albuginales</taxon>
        <taxon>Albuginaceae</taxon>
        <taxon>Albugo</taxon>
    </lineage>
</organism>
<protein>
    <recommendedName>
        <fullName evidence="3">Calmodulin</fullName>
    </recommendedName>
</protein>
<dbReference type="InterPro" id="IPR011992">
    <property type="entry name" value="EF-hand-dom_pair"/>
</dbReference>
<evidence type="ECO:0000313" key="2">
    <source>
        <dbReference type="Proteomes" id="UP000053237"/>
    </source>
</evidence>
<proteinExistence type="predicted"/>
<dbReference type="AlphaFoldDB" id="A0A024FYM9"/>
<dbReference type="Proteomes" id="UP000053237">
    <property type="component" value="Unassembled WGS sequence"/>
</dbReference>
<sequence>MASKFAKTLQIPSEFPETMREFAREVVRQQGKVETREGIIHFGVSYFQSRIEKRAKDTEEPIPTDASVAAYMKYSDERIYEILREIVQKAIQQNNNNARVPYDLLKKVMCQIKEILNLSPIELNAFYAQVAEDEDATVDLSEILPLTFKAAKYLRSSKNERELRAQNLEKKYQLQDMMLHGMFHDEMDSILRDILHRNEVVKAGVLGRKHLKACLRDEDLGFSTAEVNVLMAEATNDVSDDMSDFISICYTKLQDVFLHGIIEFPSEREAVSDSLYNAFINVDEDGSGLLPTSELVKASRDADVGLTKVQIVVLMAEAEENSQGLVNFEKYATRAALMGVFFISFEYQQQLAQFSRKFRATSAYYRVFDLDQPAFEDTLSTALETTDADQRGVLDRDEIVEVIQSSFGDITIRQMRCLLAFAVRSSNSLEYEYHSIIRNAFQALQRLQEYDSMIAEM</sequence>
<dbReference type="EMBL" id="CAIX01000003">
    <property type="protein sequence ID" value="CCI39699.1"/>
    <property type="molecule type" value="Genomic_DNA"/>
</dbReference>